<dbReference type="GO" id="GO:0004622">
    <property type="term" value="F:phosphatidylcholine lysophospholipase activity"/>
    <property type="evidence" value="ECO:0007669"/>
    <property type="project" value="TreeGrafter"/>
</dbReference>
<dbReference type="Pfam" id="PF13472">
    <property type="entry name" value="Lipase_GDSL_2"/>
    <property type="match status" value="1"/>
</dbReference>
<keyword evidence="1" id="KW-0472">Membrane</keyword>
<protein>
    <submittedName>
        <fullName evidence="4">GDSL family lipase</fullName>
    </submittedName>
</protein>
<evidence type="ECO:0000313" key="3">
    <source>
        <dbReference type="EMBL" id="MTB64201.1"/>
    </source>
</evidence>
<dbReference type="InterPro" id="IPR013830">
    <property type="entry name" value="SGNH_hydro"/>
</dbReference>
<dbReference type="Gene3D" id="3.40.50.1110">
    <property type="entry name" value="SGNH hydrolase"/>
    <property type="match status" value="1"/>
</dbReference>
<dbReference type="Proteomes" id="UP000435060">
    <property type="component" value="Unassembled WGS sequence"/>
</dbReference>
<feature type="domain" description="SGNH hydrolase-type esterase" evidence="2">
    <location>
        <begin position="52"/>
        <end position="261"/>
    </location>
</feature>
<evidence type="ECO:0000259" key="2">
    <source>
        <dbReference type="Pfam" id="PF13472"/>
    </source>
</evidence>
<dbReference type="PANTHER" id="PTHR30383">
    <property type="entry name" value="THIOESTERASE 1/PROTEASE 1/LYSOPHOSPHOLIPASE L1"/>
    <property type="match status" value="1"/>
</dbReference>
<dbReference type="EMBL" id="WLCG01000004">
    <property type="protein sequence ID" value="MTB64201.1"/>
    <property type="molecule type" value="Genomic_DNA"/>
</dbReference>
<dbReference type="InterPro" id="IPR051532">
    <property type="entry name" value="Ester_Hydrolysis_Enzymes"/>
</dbReference>
<name>A0A6I4RBU6_9STRE</name>
<dbReference type="AlphaFoldDB" id="A0A6I4RBU6"/>
<dbReference type="EMBL" id="WUBJ01000004">
    <property type="protein sequence ID" value="MWV56188.1"/>
    <property type="molecule type" value="Genomic_DNA"/>
</dbReference>
<evidence type="ECO:0000256" key="1">
    <source>
        <dbReference type="SAM" id="Phobius"/>
    </source>
</evidence>
<reference evidence="3 5" key="2">
    <citation type="submission" date="2019-11" db="EMBL/GenBank/DDBJ databases">
        <title>Streptococcis sp. isolated from the respiratory tract of Marmot.</title>
        <authorList>
            <person name="Zhang G."/>
        </authorList>
    </citation>
    <scope>NUCLEOTIDE SEQUENCE [LARGE SCALE GENOMIC DNA]</scope>
    <source>
        <strain evidence="3">Zg-86</strain>
        <strain evidence="5">zg-86</strain>
    </source>
</reference>
<gene>
    <name evidence="3" type="ORF">GGG87_04180</name>
    <name evidence="4" type="ORF">GGH11_04215</name>
</gene>
<feature type="transmembrane region" description="Helical" evidence="1">
    <location>
        <begin position="6"/>
        <end position="28"/>
    </location>
</feature>
<dbReference type="SUPFAM" id="SSF52266">
    <property type="entry name" value="SGNH hydrolase"/>
    <property type="match status" value="1"/>
</dbReference>
<dbReference type="InterPro" id="IPR036514">
    <property type="entry name" value="SGNH_hydro_sf"/>
</dbReference>
<dbReference type="CDD" id="cd04506">
    <property type="entry name" value="SGNH_hydrolase_YpmR_like"/>
    <property type="match status" value="1"/>
</dbReference>
<comment type="caution">
    <text evidence="4">The sequence shown here is derived from an EMBL/GenBank/DDBJ whole genome shotgun (WGS) entry which is preliminary data.</text>
</comment>
<keyword evidence="5" id="KW-1185">Reference proteome</keyword>
<dbReference type="PANTHER" id="PTHR30383:SF27">
    <property type="entry name" value="SPORE GERMINATION LIPASE LIPC"/>
    <property type="match status" value="1"/>
</dbReference>
<dbReference type="RefSeq" id="WP_154608155.1">
    <property type="nucleotide sequence ID" value="NZ_CP072115.1"/>
</dbReference>
<proteinExistence type="predicted"/>
<dbReference type="Proteomes" id="UP000435423">
    <property type="component" value="Unassembled WGS sequence"/>
</dbReference>
<evidence type="ECO:0000313" key="6">
    <source>
        <dbReference type="Proteomes" id="UP000435423"/>
    </source>
</evidence>
<evidence type="ECO:0000313" key="5">
    <source>
        <dbReference type="Proteomes" id="UP000435060"/>
    </source>
</evidence>
<keyword evidence="1" id="KW-0812">Transmembrane</keyword>
<sequence>MNSRTYLHHLLFFFLSLLGFLFFFQFLIPTAQPRLEQSKNGTGEVRKFYYVALGDSLTQGVGDKTGQGGFVPLLAQSLGNQYGYQVSYDNYGVSGNTSQQILKRLEESELVASLAKANLMTLTVGGNDLRRTILEHITQLDVAIFDEAAKDYSKRLVKIIDKARADNPHLPIYVVGIYNPFYLNFPDLTEMQTIVDNWNQTTKDTVESLEAVYFVPINELLYKGLDGEKGISQSASSPSQVVNNLLTEEDRFHPNNTGYEIMNQAVMEAIRETKKQWKNE</sequence>
<reference evidence="4 6" key="1">
    <citation type="submission" date="2019-10" db="EMBL/GenBank/DDBJ databases">
        <title>Streptococcis sp, isolated from the respiratory tract of Marmot.</title>
        <authorList>
            <person name="Zhang G."/>
        </authorList>
    </citation>
    <scope>NUCLEOTIDE SEQUENCE [LARGE SCALE GENOMIC DNA]</scope>
    <source>
        <strain evidence="4">Zg-70</strain>
        <strain evidence="6">zg-70</strain>
    </source>
</reference>
<organism evidence="4 6">
    <name type="scientific">Streptococcus zhangguiae</name>
    <dbReference type="NCBI Taxonomy" id="2664091"/>
    <lineage>
        <taxon>Bacteria</taxon>
        <taxon>Bacillati</taxon>
        <taxon>Bacillota</taxon>
        <taxon>Bacilli</taxon>
        <taxon>Lactobacillales</taxon>
        <taxon>Streptococcaceae</taxon>
        <taxon>Streptococcus</taxon>
    </lineage>
</organism>
<accession>A0A6I4RBU6</accession>
<keyword evidence="1" id="KW-1133">Transmembrane helix</keyword>
<evidence type="ECO:0000313" key="4">
    <source>
        <dbReference type="EMBL" id="MWV56188.1"/>
    </source>
</evidence>